<evidence type="ECO:0000313" key="2">
    <source>
        <dbReference type="EMBL" id="MBF8639350.1"/>
    </source>
</evidence>
<protein>
    <recommendedName>
        <fullName evidence="6">Lipoprotein</fullName>
    </recommendedName>
</protein>
<dbReference type="EMBL" id="UAUF01000013">
    <property type="protein sequence ID" value="SPZ10000.1"/>
    <property type="molecule type" value="Genomic_DNA"/>
</dbReference>
<feature type="signal peptide" evidence="1">
    <location>
        <begin position="1"/>
        <end position="20"/>
    </location>
</feature>
<organism evidence="3 4">
    <name type="scientific">Pseudomonas luteola</name>
    <dbReference type="NCBI Taxonomy" id="47886"/>
    <lineage>
        <taxon>Bacteria</taxon>
        <taxon>Pseudomonadati</taxon>
        <taxon>Pseudomonadota</taxon>
        <taxon>Gammaproteobacteria</taxon>
        <taxon>Pseudomonadales</taxon>
        <taxon>Pseudomonadaceae</taxon>
        <taxon>Pseudomonas</taxon>
    </lineage>
</organism>
<dbReference type="InterPro" id="IPR045500">
    <property type="entry name" value="DUF6491"/>
</dbReference>
<accession>A0A2X2ETX6</accession>
<evidence type="ECO:0008006" key="6">
    <source>
        <dbReference type="Google" id="ProtNLM"/>
    </source>
</evidence>
<dbReference type="Proteomes" id="UP000626180">
    <property type="component" value="Unassembled WGS sequence"/>
</dbReference>
<dbReference type="Proteomes" id="UP000250443">
    <property type="component" value="Unassembled WGS sequence"/>
</dbReference>
<evidence type="ECO:0000313" key="4">
    <source>
        <dbReference type="Proteomes" id="UP000250443"/>
    </source>
</evidence>
<feature type="chain" id="PRO_5015846383" description="Lipoprotein" evidence="1">
    <location>
        <begin position="21"/>
        <end position="130"/>
    </location>
</feature>
<reference evidence="3 4" key="1">
    <citation type="submission" date="2018-06" db="EMBL/GenBank/DDBJ databases">
        <authorList>
            <consortium name="Pathogen Informatics"/>
            <person name="Doyle S."/>
        </authorList>
    </citation>
    <scope>NUCLEOTIDE SEQUENCE [LARGE SCALE GENOMIC DNA]</scope>
    <source>
        <strain evidence="3 4">NCTC11842</strain>
    </source>
</reference>
<dbReference type="PROSITE" id="PS51257">
    <property type="entry name" value="PROKAR_LIPOPROTEIN"/>
    <property type="match status" value="1"/>
</dbReference>
<reference evidence="2 5" key="2">
    <citation type="submission" date="2020-10" db="EMBL/GenBank/DDBJ databases">
        <title>Genome sequences of Pseudomonas isolates.</title>
        <authorList>
            <person name="Wessels L."/>
            <person name="Reich F."/>
            <person name="Hammerl J."/>
        </authorList>
    </citation>
    <scope>NUCLEOTIDE SEQUENCE [LARGE SCALE GENOMIC DNA]</scope>
    <source>
        <strain evidence="2 5">20-MO00624-0</strain>
    </source>
</reference>
<keyword evidence="5" id="KW-1185">Reference proteome</keyword>
<proteinExistence type="predicted"/>
<gene>
    <name evidence="2" type="ORF">IRZ65_01460</name>
    <name evidence="3" type="ORF">NCTC11842_03586</name>
</gene>
<dbReference type="EMBL" id="JADMCD010000001">
    <property type="protein sequence ID" value="MBF8639350.1"/>
    <property type="molecule type" value="Genomic_DNA"/>
</dbReference>
<keyword evidence="1" id="KW-0732">Signal</keyword>
<evidence type="ECO:0000313" key="5">
    <source>
        <dbReference type="Proteomes" id="UP000626180"/>
    </source>
</evidence>
<sequence length="130" mass="13997">MRVFRTLGLLGLFSLLAACATPFGPPTTLDGKLRRLGYSQGEPIRTILGFDLSGWSYLDRSHIALGTGLGRAYLVEFAQPCDNLQAGNRIGYSSRAAGLRPGDLIISNAPAGDAERCTIGELYKLIPLDR</sequence>
<dbReference type="Pfam" id="PF20101">
    <property type="entry name" value="DUF6491"/>
    <property type="match status" value="1"/>
</dbReference>
<dbReference type="RefSeq" id="WP_010797348.1">
    <property type="nucleotide sequence ID" value="NZ_FQYS01000002.1"/>
</dbReference>
<evidence type="ECO:0000313" key="3">
    <source>
        <dbReference type="EMBL" id="SPZ10000.1"/>
    </source>
</evidence>
<dbReference type="AlphaFoldDB" id="A0A2X2ETX6"/>
<evidence type="ECO:0000256" key="1">
    <source>
        <dbReference type="SAM" id="SignalP"/>
    </source>
</evidence>
<name>A0A2X2ETX6_PSELU</name>